<dbReference type="Proteomes" id="UP000410492">
    <property type="component" value="Unassembled WGS sequence"/>
</dbReference>
<feature type="non-terminal residue" evidence="1">
    <location>
        <position position="59"/>
    </location>
</feature>
<evidence type="ECO:0000313" key="3">
    <source>
        <dbReference type="Proteomes" id="UP000410492"/>
    </source>
</evidence>
<gene>
    <name evidence="2" type="ORF">CALMAC_LOCUS15486</name>
    <name evidence="1" type="ORF">CALMAC_LOCUS9889</name>
</gene>
<dbReference type="EMBL" id="CAACVG010008099">
    <property type="protein sequence ID" value="VEN48428.1"/>
    <property type="molecule type" value="Genomic_DNA"/>
</dbReference>
<protein>
    <submittedName>
        <fullName evidence="1">Uncharacterized protein</fullName>
    </submittedName>
</protein>
<reference evidence="1 3" key="1">
    <citation type="submission" date="2019-01" db="EMBL/GenBank/DDBJ databases">
        <authorList>
            <person name="Sayadi A."/>
        </authorList>
    </citation>
    <scope>NUCLEOTIDE SEQUENCE [LARGE SCALE GENOMIC DNA]</scope>
</reference>
<proteinExistence type="predicted"/>
<dbReference type="EMBL" id="CAACVG010010803">
    <property type="protein sequence ID" value="VEN56636.1"/>
    <property type="molecule type" value="Genomic_DNA"/>
</dbReference>
<evidence type="ECO:0000313" key="1">
    <source>
        <dbReference type="EMBL" id="VEN48428.1"/>
    </source>
</evidence>
<name>A0A653CKI6_CALMS</name>
<feature type="non-terminal residue" evidence="1">
    <location>
        <position position="1"/>
    </location>
</feature>
<sequence>LVLTSFTLCDQNFLSFLRSLSFIPWVLIPSEATFRALCTVPPLPGYEKSLYLCCAICLT</sequence>
<organism evidence="1 3">
    <name type="scientific">Callosobruchus maculatus</name>
    <name type="common">Southern cowpea weevil</name>
    <name type="synonym">Pulse bruchid</name>
    <dbReference type="NCBI Taxonomy" id="64391"/>
    <lineage>
        <taxon>Eukaryota</taxon>
        <taxon>Metazoa</taxon>
        <taxon>Ecdysozoa</taxon>
        <taxon>Arthropoda</taxon>
        <taxon>Hexapoda</taxon>
        <taxon>Insecta</taxon>
        <taxon>Pterygota</taxon>
        <taxon>Neoptera</taxon>
        <taxon>Endopterygota</taxon>
        <taxon>Coleoptera</taxon>
        <taxon>Polyphaga</taxon>
        <taxon>Cucujiformia</taxon>
        <taxon>Chrysomeloidea</taxon>
        <taxon>Chrysomelidae</taxon>
        <taxon>Bruchinae</taxon>
        <taxon>Bruchini</taxon>
        <taxon>Callosobruchus</taxon>
    </lineage>
</organism>
<accession>A0A653CKI6</accession>
<keyword evidence="3" id="KW-1185">Reference proteome</keyword>
<evidence type="ECO:0000313" key="2">
    <source>
        <dbReference type="EMBL" id="VEN56636.1"/>
    </source>
</evidence>
<dbReference type="AlphaFoldDB" id="A0A653CKI6"/>